<dbReference type="SUPFAM" id="SSF50129">
    <property type="entry name" value="GroES-like"/>
    <property type="match status" value="1"/>
</dbReference>
<dbReference type="SMART" id="SM00829">
    <property type="entry name" value="PKS_ER"/>
    <property type="match status" value="1"/>
</dbReference>
<accession>A0ABS5CFZ9</accession>
<protein>
    <submittedName>
        <fullName evidence="2">NADP-dependent oxidoreductase</fullName>
    </submittedName>
</protein>
<dbReference type="CDD" id="cd05289">
    <property type="entry name" value="MDR_like_2"/>
    <property type="match status" value="1"/>
</dbReference>
<evidence type="ECO:0000313" key="3">
    <source>
        <dbReference type="Proteomes" id="UP000673394"/>
    </source>
</evidence>
<keyword evidence="3" id="KW-1185">Reference proteome</keyword>
<dbReference type="EMBL" id="JAGKSP010000007">
    <property type="protein sequence ID" value="MBP3964760.1"/>
    <property type="molecule type" value="Genomic_DNA"/>
</dbReference>
<dbReference type="Pfam" id="PF13602">
    <property type="entry name" value="ADH_zinc_N_2"/>
    <property type="match status" value="1"/>
</dbReference>
<dbReference type="Proteomes" id="UP000673394">
    <property type="component" value="Unassembled WGS sequence"/>
</dbReference>
<dbReference type="SUPFAM" id="SSF51735">
    <property type="entry name" value="NAD(P)-binding Rossmann-fold domains"/>
    <property type="match status" value="1"/>
</dbReference>
<feature type="domain" description="Enoyl reductase (ER)" evidence="1">
    <location>
        <begin position="19"/>
        <end position="312"/>
    </location>
</feature>
<proteinExistence type="predicted"/>
<dbReference type="InterPro" id="IPR013154">
    <property type="entry name" value="ADH-like_N"/>
</dbReference>
<dbReference type="Gene3D" id="3.90.180.10">
    <property type="entry name" value="Medium-chain alcohol dehydrogenases, catalytic domain"/>
    <property type="match status" value="1"/>
</dbReference>
<dbReference type="PANTHER" id="PTHR44013:SF1">
    <property type="entry name" value="ZINC-TYPE ALCOHOL DEHYDROGENASE-LIKE PROTEIN C16A3.02C"/>
    <property type="match status" value="1"/>
</dbReference>
<sequence length="316" mass="33303">MRNAISEQSIKAIRVHQYGGSEELQLEEIPRPQPGEGEVLVCVHAAGVLPIEWKVRQGMFKQFRPLTFPYIPGSSLAGIVEEVGPGVTSFAKGQAVFGRTTHGSYAEYTLASVEFLAAKPDEISFDEAATISGGATTAWSALFEVGGLEAGERVLIHGAAGGVGLFAVQLAKWRGAEVIGTCGTDNVDYAASLGADVIVDYKQARFEDVAADVDLVLDTVGGETQNRSFDVLKPGGRLISLVSQPSAERAQERGVTAMFSNKLPAADSLGKIAALMADGLVKTHVGARFPLAEAAKAQDLCQSGHGRGRIVLHLAD</sequence>
<dbReference type="Gene3D" id="3.40.50.720">
    <property type="entry name" value="NAD(P)-binding Rossmann-like Domain"/>
    <property type="match status" value="1"/>
</dbReference>
<dbReference type="Pfam" id="PF08240">
    <property type="entry name" value="ADH_N"/>
    <property type="match status" value="1"/>
</dbReference>
<organism evidence="2 3">
    <name type="scientific">Paenibacillus lignilyticus</name>
    <dbReference type="NCBI Taxonomy" id="1172615"/>
    <lineage>
        <taxon>Bacteria</taxon>
        <taxon>Bacillati</taxon>
        <taxon>Bacillota</taxon>
        <taxon>Bacilli</taxon>
        <taxon>Bacillales</taxon>
        <taxon>Paenibacillaceae</taxon>
        <taxon>Paenibacillus</taxon>
    </lineage>
</organism>
<dbReference type="InterPro" id="IPR011032">
    <property type="entry name" value="GroES-like_sf"/>
</dbReference>
<gene>
    <name evidence="2" type="ORF">I8J30_18735</name>
</gene>
<dbReference type="RefSeq" id="WP_210660640.1">
    <property type="nucleotide sequence ID" value="NZ_JAGKSP010000007.1"/>
</dbReference>
<reference evidence="2 3" key="1">
    <citation type="submission" date="2021-04" db="EMBL/GenBank/DDBJ databases">
        <title>Paenibacillus sp. DLE-14 whole genome sequence.</title>
        <authorList>
            <person name="Ham Y.J."/>
        </authorList>
    </citation>
    <scope>NUCLEOTIDE SEQUENCE [LARGE SCALE GENOMIC DNA]</scope>
    <source>
        <strain evidence="2 3">DLE-14</strain>
    </source>
</reference>
<dbReference type="InterPro" id="IPR036291">
    <property type="entry name" value="NAD(P)-bd_dom_sf"/>
</dbReference>
<dbReference type="InterPro" id="IPR002364">
    <property type="entry name" value="Quin_OxRdtase/zeta-crystal_CS"/>
</dbReference>
<name>A0ABS5CFZ9_9BACL</name>
<dbReference type="PROSITE" id="PS01162">
    <property type="entry name" value="QOR_ZETA_CRYSTAL"/>
    <property type="match status" value="1"/>
</dbReference>
<comment type="caution">
    <text evidence="2">The sequence shown here is derived from an EMBL/GenBank/DDBJ whole genome shotgun (WGS) entry which is preliminary data.</text>
</comment>
<dbReference type="InterPro" id="IPR052733">
    <property type="entry name" value="Chloroplast_QOR"/>
</dbReference>
<dbReference type="PANTHER" id="PTHR44013">
    <property type="entry name" value="ZINC-TYPE ALCOHOL DEHYDROGENASE-LIKE PROTEIN C16A3.02C"/>
    <property type="match status" value="1"/>
</dbReference>
<evidence type="ECO:0000259" key="1">
    <source>
        <dbReference type="SMART" id="SM00829"/>
    </source>
</evidence>
<evidence type="ECO:0000313" key="2">
    <source>
        <dbReference type="EMBL" id="MBP3964760.1"/>
    </source>
</evidence>
<dbReference type="InterPro" id="IPR020843">
    <property type="entry name" value="ER"/>
</dbReference>